<protein>
    <submittedName>
        <fullName evidence="1">Uncharacterized protein</fullName>
    </submittedName>
</protein>
<sequence>MSSTRKDPYLHQHYILFWSWEVTPINPISLACFSQWFPALFTDPTHPNLFFKTTEHHMMFSKAILFDDQEIAKQIIDAETPEEAKALGRKVKGFDRVRWNKVADEVVERGNYHKFNQDERLKAILLKTKGKTLVEASPDDRIWGIGFGVDEAEGKEDQWGANR</sequence>
<dbReference type="InterPro" id="IPR012816">
    <property type="entry name" value="NADAR"/>
</dbReference>
<dbReference type="AlphaFoldDB" id="A0A5M6BWD7"/>
<organism evidence="1 2">
    <name type="scientific">Kwoniella shandongensis</name>
    <dbReference type="NCBI Taxonomy" id="1734106"/>
    <lineage>
        <taxon>Eukaryota</taxon>
        <taxon>Fungi</taxon>
        <taxon>Dikarya</taxon>
        <taxon>Basidiomycota</taxon>
        <taxon>Agaricomycotina</taxon>
        <taxon>Tremellomycetes</taxon>
        <taxon>Tremellales</taxon>
        <taxon>Cryptococcaceae</taxon>
        <taxon>Kwoniella</taxon>
    </lineage>
</organism>
<dbReference type="CDD" id="cd15457">
    <property type="entry name" value="NADAR"/>
    <property type="match status" value="1"/>
</dbReference>
<name>A0A5M6BWD7_9TREE</name>
<dbReference type="KEGG" id="ksn:43589835"/>
<dbReference type="RefSeq" id="XP_031859931.1">
    <property type="nucleotide sequence ID" value="XM_032005684.1"/>
</dbReference>
<dbReference type="Gene3D" id="1.10.357.40">
    <property type="entry name" value="YbiA-like"/>
    <property type="match status" value="1"/>
</dbReference>
<proteinExistence type="predicted"/>
<dbReference type="NCBIfam" id="TIGR02464">
    <property type="entry name" value="ribofla_fusion"/>
    <property type="match status" value="1"/>
</dbReference>
<dbReference type="InterPro" id="IPR037238">
    <property type="entry name" value="YbiA-like_sf"/>
</dbReference>
<evidence type="ECO:0000313" key="1">
    <source>
        <dbReference type="EMBL" id="WWD19102.1"/>
    </source>
</evidence>
<dbReference type="EMBL" id="CP144056">
    <property type="protein sequence ID" value="WWD19102.1"/>
    <property type="molecule type" value="Genomic_DNA"/>
</dbReference>
<dbReference type="Pfam" id="PF08719">
    <property type="entry name" value="NADAR"/>
    <property type="match status" value="1"/>
</dbReference>
<dbReference type="GeneID" id="43589835"/>
<dbReference type="SUPFAM" id="SSF143990">
    <property type="entry name" value="YbiA-like"/>
    <property type="match status" value="1"/>
</dbReference>
<gene>
    <name evidence="1" type="ORF">CI109_103560</name>
</gene>
<accession>A0A5M6BWD7</accession>
<keyword evidence="2" id="KW-1185">Reference proteome</keyword>
<evidence type="ECO:0000313" key="2">
    <source>
        <dbReference type="Proteomes" id="UP000322225"/>
    </source>
</evidence>
<dbReference type="PROSITE" id="PS51257">
    <property type="entry name" value="PROKAR_LIPOPROTEIN"/>
    <property type="match status" value="1"/>
</dbReference>
<dbReference type="Proteomes" id="UP000322225">
    <property type="component" value="Chromosome 6"/>
</dbReference>
<reference evidence="1" key="2">
    <citation type="submission" date="2024-01" db="EMBL/GenBank/DDBJ databases">
        <title>Comparative genomics of Cryptococcus and Kwoniella reveals pathogenesis evolution and contrasting modes of karyotype evolution via chromosome fusion or intercentromeric recombination.</title>
        <authorList>
            <person name="Coelho M.A."/>
            <person name="David-Palma M."/>
            <person name="Shea T."/>
            <person name="Bowers K."/>
            <person name="McGinley-Smith S."/>
            <person name="Mohammad A.W."/>
            <person name="Gnirke A."/>
            <person name="Yurkov A.M."/>
            <person name="Nowrousian M."/>
            <person name="Sun S."/>
            <person name="Cuomo C.A."/>
            <person name="Heitman J."/>
        </authorList>
    </citation>
    <scope>NUCLEOTIDE SEQUENCE</scope>
    <source>
        <strain evidence="1">CBS 12478</strain>
    </source>
</reference>
<dbReference type="OrthoDB" id="206452at2759"/>
<reference evidence="1" key="1">
    <citation type="submission" date="2017-08" db="EMBL/GenBank/DDBJ databases">
        <authorList>
            <person name="Cuomo C."/>
            <person name="Billmyre B."/>
            <person name="Heitman J."/>
        </authorList>
    </citation>
    <scope>NUCLEOTIDE SEQUENCE</scope>
    <source>
        <strain evidence="1">CBS 12478</strain>
    </source>
</reference>